<keyword evidence="3" id="KW-1185">Reference proteome</keyword>
<feature type="compositionally biased region" description="Basic and acidic residues" evidence="1">
    <location>
        <begin position="189"/>
        <end position="205"/>
    </location>
</feature>
<feature type="region of interest" description="Disordered" evidence="1">
    <location>
        <begin position="164"/>
        <end position="264"/>
    </location>
</feature>
<gene>
    <name evidence="2" type="ORF">RhiirA4_486405</name>
</gene>
<dbReference type="AlphaFoldDB" id="A0A2I1HRB2"/>
<comment type="caution">
    <text evidence="2">The sequence shown here is derived from an EMBL/GenBank/DDBJ whole genome shotgun (WGS) entry which is preliminary data.</text>
</comment>
<dbReference type="EMBL" id="LLXI01005350">
    <property type="protein sequence ID" value="PKY61431.1"/>
    <property type="molecule type" value="Genomic_DNA"/>
</dbReference>
<feature type="compositionally biased region" description="Low complexity" evidence="1">
    <location>
        <begin position="174"/>
        <end position="186"/>
    </location>
</feature>
<dbReference type="SUPFAM" id="SSF54928">
    <property type="entry name" value="RNA-binding domain, RBD"/>
    <property type="match status" value="1"/>
</dbReference>
<evidence type="ECO:0000313" key="2">
    <source>
        <dbReference type="EMBL" id="PKY61431.1"/>
    </source>
</evidence>
<dbReference type="InterPro" id="IPR035979">
    <property type="entry name" value="RBD_domain_sf"/>
</dbReference>
<evidence type="ECO:0000256" key="1">
    <source>
        <dbReference type="SAM" id="MobiDB-lite"/>
    </source>
</evidence>
<dbReference type="InterPro" id="IPR012677">
    <property type="entry name" value="Nucleotide-bd_a/b_plait_sf"/>
</dbReference>
<sequence>MKWIKHSPDIPLMVPVLIVKDQETTKESFDEEKSLFVTDIPLFLNETQIRQAFSRYSEVVKCKLTTRNHYYNAHIQFANVSSITQFADIWAIICLAILAGIPKNIKEADLLEIAAQVNAKAINISLSYNSYKPKSYARHGYSPSQCSLRPARKTNDRLNKLYTRFNAGPKRGCSDSQQSQSFSGSRSHSHSDLRSHGRNFSEHSKNSNKSITSPSPARAPVRSLSNNVTNSQGTNQSSDQRITKPVSSSSSTSPSPKPSLPPDVLEEIKKQLKDIAQ</sequence>
<proteinExistence type="predicted"/>
<dbReference type="CDD" id="cd00590">
    <property type="entry name" value="RRM_SF"/>
    <property type="match status" value="1"/>
</dbReference>
<accession>A0A2I1HRB2</accession>
<reference evidence="2 3" key="1">
    <citation type="submission" date="2015-10" db="EMBL/GenBank/DDBJ databases">
        <title>Genome analyses suggest a sexual origin of heterokaryosis in a supposedly ancient asexual fungus.</title>
        <authorList>
            <person name="Ropars J."/>
            <person name="Sedzielewska K."/>
            <person name="Noel J."/>
            <person name="Charron P."/>
            <person name="Farinelli L."/>
            <person name="Marton T."/>
            <person name="Kruger M."/>
            <person name="Pelin A."/>
            <person name="Brachmann A."/>
            <person name="Corradi N."/>
        </authorList>
    </citation>
    <scope>NUCLEOTIDE SEQUENCE [LARGE SCALE GENOMIC DNA]</scope>
    <source>
        <strain evidence="2 3">A4</strain>
    </source>
</reference>
<protein>
    <recommendedName>
        <fullName evidence="4">RRM domain-containing protein</fullName>
    </recommendedName>
</protein>
<dbReference type="Gene3D" id="3.30.70.330">
    <property type="match status" value="1"/>
</dbReference>
<evidence type="ECO:0008006" key="4">
    <source>
        <dbReference type="Google" id="ProtNLM"/>
    </source>
</evidence>
<name>A0A2I1HRB2_9GLOM</name>
<evidence type="ECO:0000313" key="3">
    <source>
        <dbReference type="Proteomes" id="UP000234323"/>
    </source>
</evidence>
<dbReference type="GO" id="GO:0003676">
    <property type="term" value="F:nucleic acid binding"/>
    <property type="evidence" value="ECO:0007669"/>
    <property type="project" value="InterPro"/>
</dbReference>
<feature type="compositionally biased region" description="Low complexity" evidence="1">
    <location>
        <begin position="245"/>
        <end position="254"/>
    </location>
</feature>
<feature type="compositionally biased region" description="Polar residues" evidence="1">
    <location>
        <begin position="223"/>
        <end position="240"/>
    </location>
</feature>
<organism evidence="2 3">
    <name type="scientific">Rhizophagus irregularis</name>
    <dbReference type="NCBI Taxonomy" id="588596"/>
    <lineage>
        <taxon>Eukaryota</taxon>
        <taxon>Fungi</taxon>
        <taxon>Fungi incertae sedis</taxon>
        <taxon>Mucoromycota</taxon>
        <taxon>Glomeromycotina</taxon>
        <taxon>Glomeromycetes</taxon>
        <taxon>Glomerales</taxon>
        <taxon>Glomeraceae</taxon>
        <taxon>Rhizophagus</taxon>
    </lineage>
</organism>
<dbReference type="Proteomes" id="UP000234323">
    <property type="component" value="Unassembled WGS sequence"/>
</dbReference>